<evidence type="ECO:0000256" key="2">
    <source>
        <dbReference type="SAM" id="Phobius"/>
    </source>
</evidence>
<keyword evidence="4" id="KW-1185">Reference proteome</keyword>
<comment type="caution">
    <text evidence="3">The sequence shown here is derived from an EMBL/GenBank/DDBJ whole genome shotgun (WGS) entry which is preliminary data.</text>
</comment>
<feature type="region of interest" description="Disordered" evidence="1">
    <location>
        <begin position="64"/>
        <end position="87"/>
    </location>
</feature>
<evidence type="ECO:0000313" key="4">
    <source>
        <dbReference type="Proteomes" id="UP001551582"/>
    </source>
</evidence>
<dbReference type="Proteomes" id="UP001551582">
    <property type="component" value="Unassembled WGS sequence"/>
</dbReference>
<proteinExistence type="predicted"/>
<dbReference type="InterPro" id="IPR011044">
    <property type="entry name" value="Quino_amine_DH_bsu"/>
</dbReference>
<protein>
    <submittedName>
        <fullName evidence="3">WD40 repeat domain-containing protein</fullName>
    </submittedName>
</protein>
<gene>
    <name evidence="3" type="ORF">AB0D65_34055</name>
</gene>
<name>A0ABV3EG75_9ACTN</name>
<dbReference type="InterPro" id="IPR015943">
    <property type="entry name" value="WD40/YVTN_repeat-like_dom_sf"/>
</dbReference>
<keyword evidence="2" id="KW-1133">Transmembrane helix</keyword>
<keyword evidence="2" id="KW-0472">Membrane</keyword>
<dbReference type="SUPFAM" id="SSF50969">
    <property type="entry name" value="YVTN repeat-like/Quinoprotein amine dehydrogenase"/>
    <property type="match status" value="1"/>
</dbReference>
<evidence type="ECO:0000313" key="3">
    <source>
        <dbReference type="EMBL" id="MEU9355889.1"/>
    </source>
</evidence>
<dbReference type="Gene3D" id="2.130.10.10">
    <property type="entry name" value="YVTN repeat-like/Quinoprotein amine dehydrogenase"/>
    <property type="match status" value="1"/>
</dbReference>
<sequence>MNVDDVVREAMREQAADLTPPGPGFADRVLAVRRRRRVRGLATVAAAAAAVIAVAVGVPALDSGGEGARPSGGVEQDETIARTDQSPPRDLLAAGNVALAAYFTTDKVRLSADRMVSERTYWLLDPRTKKYEKDDRWSFVAVAPGLRTAAVLERELPADRVGLLDLASGEVERWIPVDHRAGGLAFSPDGRKLVATTYGEDPGLLLRVEDPGGPVGWQPREISSRNGFQVIDVASGTGSWTEVETSDEPFGDAGFVNARQDFAFSADGRLVWAGRVSDTVDLDWFDLAGDAVAPPAREAHRIWHVDAGLSPDGRRLAGDFAGGMTKTSSWILEPRTGRKVTEVHGQQLLAWADNDSLVAWDIGADGNEFHQRLVLVTVGSDEVVPLSGFRSPKDDTKGRWEPVFARR</sequence>
<evidence type="ECO:0000256" key="1">
    <source>
        <dbReference type="SAM" id="MobiDB-lite"/>
    </source>
</evidence>
<accession>A0ABV3EG75</accession>
<dbReference type="RefSeq" id="WP_359989210.1">
    <property type="nucleotide sequence ID" value="NZ_JBEZLS010000037.1"/>
</dbReference>
<reference evidence="3 4" key="1">
    <citation type="submission" date="2024-06" db="EMBL/GenBank/DDBJ databases">
        <title>The Natural Products Discovery Center: Release of the First 8490 Sequenced Strains for Exploring Actinobacteria Biosynthetic Diversity.</title>
        <authorList>
            <person name="Kalkreuter E."/>
            <person name="Kautsar S.A."/>
            <person name="Yang D."/>
            <person name="Bader C.D."/>
            <person name="Teijaro C.N."/>
            <person name="Fluegel L."/>
            <person name="Davis C.M."/>
            <person name="Simpson J.R."/>
            <person name="Lauterbach L."/>
            <person name="Steele A.D."/>
            <person name="Gui C."/>
            <person name="Meng S."/>
            <person name="Li G."/>
            <person name="Viehrig K."/>
            <person name="Ye F."/>
            <person name="Su P."/>
            <person name="Kiefer A.F."/>
            <person name="Nichols A."/>
            <person name="Cepeda A.J."/>
            <person name="Yan W."/>
            <person name="Fan B."/>
            <person name="Jiang Y."/>
            <person name="Adhikari A."/>
            <person name="Zheng C.-J."/>
            <person name="Schuster L."/>
            <person name="Cowan T.M."/>
            <person name="Smanski M.J."/>
            <person name="Chevrette M.G."/>
            <person name="De Carvalho L.P.S."/>
            <person name="Shen B."/>
        </authorList>
    </citation>
    <scope>NUCLEOTIDE SEQUENCE [LARGE SCALE GENOMIC DNA]</scope>
    <source>
        <strain evidence="3 4">NPDC048274</strain>
    </source>
</reference>
<organism evidence="3 4">
    <name type="scientific">Streptomyces griseoloalbus</name>
    <dbReference type="NCBI Taxonomy" id="67303"/>
    <lineage>
        <taxon>Bacteria</taxon>
        <taxon>Bacillati</taxon>
        <taxon>Actinomycetota</taxon>
        <taxon>Actinomycetes</taxon>
        <taxon>Kitasatosporales</taxon>
        <taxon>Streptomycetaceae</taxon>
        <taxon>Streptomyces</taxon>
    </lineage>
</organism>
<feature type="transmembrane region" description="Helical" evidence="2">
    <location>
        <begin position="40"/>
        <end position="61"/>
    </location>
</feature>
<dbReference type="EMBL" id="JBEZLS010000037">
    <property type="protein sequence ID" value="MEU9355889.1"/>
    <property type="molecule type" value="Genomic_DNA"/>
</dbReference>
<keyword evidence="2" id="KW-0812">Transmembrane</keyword>